<dbReference type="Pfam" id="PF00196">
    <property type="entry name" value="GerE"/>
    <property type="match status" value="1"/>
</dbReference>
<reference evidence="2 3" key="1">
    <citation type="submission" date="2015-07" db="EMBL/GenBank/DDBJ databases">
        <authorList>
            <person name="Ju K.-S."/>
            <person name="Doroghazi J.R."/>
            <person name="Metcalf W.W."/>
        </authorList>
    </citation>
    <scope>NUCLEOTIDE SEQUENCE [LARGE SCALE GENOMIC DNA]</scope>
    <source>
        <strain evidence="2 3">NRRL B-3589</strain>
    </source>
</reference>
<dbReference type="SUPFAM" id="SSF46894">
    <property type="entry name" value="C-terminal effector domain of the bipartite response regulators"/>
    <property type="match status" value="1"/>
</dbReference>
<comment type="caution">
    <text evidence="2">The sequence shown here is derived from an EMBL/GenBank/DDBJ whole genome shotgun (WGS) entry which is preliminary data.</text>
</comment>
<dbReference type="InterPro" id="IPR000792">
    <property type="entry name" value="Tscrpt_reg_LuxR_C"/>
</dbReference>
<dbReference type="Gene3D" id="1.10.10.10">
    <property type="entry name" value="Winged helix-like DNA-binding domain superfamily/Winged helix DNA-binding domain"/>
    <property type="match status" value="1"/>
</dbReference>
<accession>A0ABR5J7F7</accession>
<dbReference type="InterPro" id="IPR016032">
    <property type="entry name" value="Sig_transdc_resp-reg_C-effctor"/>
</dbReference>
<feature type="domain" description="HTH luxR-type" evidence="1">
    <location>
        <begin position="1"/>
        <end position="47"/>
    </location>
</feature>
<dbReference type="EMBL" id="LGUT01001223">
    <property type="protein sequence ID" value="KOG89393.1"/>
    <property type="molecule type" value="Genomic_DNA"/>
</dbReference>
<evidence type="ECO:0000313" key="2">
    <source>
        <dbReference type="EMBL" id="KOG89393.1"/>
    </source>
</evidence>
<organism evidence="2 3">
    <name type="scientific">Streptomyces varsoviensis</name>
    <dbReference type="NCBI Taxonomy" id="67373"/>
    <lineage>
        <taxon>Bacteria</taxon>
        <taxon>Bacillati</taxon>
        <taxon>Actinomycetota</taxon>
        <taxon>Actinomycetes</taxon>
        <taxon>Kitasatosporales</taxon>
        <taxon>Streptomycetaceae</taxon>
        <taxon>Streptomyces</taxon>
    </lineage>
</organism>
<dbReference type="Proteomes" id="UP000037020">
    <property type="component" value="Unassembled WGS sequence"/>
</dbReference>
<name>A0ABR5J7F7_9ACTN</name>
<protein>
    <submittedName>
        <fullName evidence="2">Response regulator</fullName>
    </submittedName>
</protein>
<evidence type="ECO:0000313" key="3">
    <source>
        <dbReference type="Proteomes" id="UP000037020"/>
    </source>
</evidence>
<dbReference type="InterPro" id="IPR036388">
    <property type="entry name" value="WH-like_DNA-bd_sf"/>
</dbReference>
<proteinExistence type="predicted"/>
<gene>
    <name evidence="2" type="ORF">ADK38_14535</name>
</gene>
<sequence>MLEGIAVGTSTVELAASLYLSRKGVEYRIGLMLRQFQVPNRVALVSRAHSIGMLTVGTWPPRVPKHFVVQTD</sequence>
<evidence type="ECO:0000259" key="1">
    <source>
        <dbReference type="Pfam" id="PF00196"/>
    </source>
</evidence>
<keyword evidence="3" id="KW-1185">Reference proteome</keyword>